<keyword evidence="1" id="KW-0732">Signal</keyword>
<feature type="domain" description="Choice-of-anchor A" evidence="3">
    <location>
        <begin position="137"/>
        <end position="345"/>
    </location>
</feature>
<organism evidence="4 5">
    <name type="scientific">Eubacterium pyruvativorans</name>
    <dbReference type="NCBI Taxonomy" id="155865"/>
    <lineage>
        <taxon>Bacteria</taxon>
        <taxon>Bacillati</taxon>
        <taxon>Bacillota</taxon>
        <taxon>Clostridia</taxon>
        <taxon>Eubacteriales</taxon>
        <taxon>Eubacteriaceae</taxon>
        <taxon>Eubacterium</taxon>
    </lineage>
</organism>
<evidence type="ECO:0000259" key="3">
    <source>
        <dbReference type="Pfam" id="PF20597"/>
    </source>
</evidence>
<protein>
    <submittedName>
        <fullName evidence="4">Choice-of-anchor A domain-containing protein</fullName>
    </submittedName>
</protein>
<evidence type="ECO:0000313" key="4">
    <source>
        <dbReference type="EMBL" id="SFU70152.1"/>
    </source>
</evidence>
<sequence>MKKKSNVFKTILVTALCLMTLVTFMPAGTLGDVFAADSAAEQQQSTVDTVHYGTVTSTKTTFDNPTATSLGSVASYGVFAETYKQTVDQEAMVAVKSLDAKANIGRTGNVVSFNRAESYNYVESFTQPFVTHNYESQDWIFGDQVTYNNDNNGLHIKDINTNAEQRWNGMSEFGGSIRNVKETSYRIDFDKAFDGLRSYAGKMYSLANTVSVEKSGDYRTISCPDGFQVINMSVQELNEMNGHLIIKEAEGGKGAYSLLINVTGLDNQTSIDMKNDVSVDGQKNGYAAAIGKVMFNFGNYSGTVNYNGNNEAGVILAPDATLKFSTGHHAGSVYARNVESSVEIHQIMFQPAPTPTPTPSPETGSLKIVKTTNGGTTPKGTEFVITGPNNYSKTVKYSEFAGGPYELSNLPVGEYTVTENAESAKVEGYTLAVTGSGEKKTVVKDGTTEFRITNSYSEVQKPKGSLKIVKTTNGGTTPKGT</sequence>
<feature type="chain" id="PRO_5011671282" evidence="1">
    <location>
        <begin position="36"/>
        <end position="481"/>
    </location>
</feature>
<dbReference type="Pfam" id="PF20597">
    <property type="entry name" value="pAdhesive_15"/>
    <property type="match status" value="1"/>
</dbReference>
<keyword evidence="5" id="KW-1185">Reference proteome</keyword>
<dbReference type="InterPro" id="IPR026588">
    <property type="entry name" value="Choice_anch_A"/>
</dbReference>
<dbReference type="OrthoDB" id="2032697at2"/>
<dbReference type="InterPro" id="IPR046022">
    <property type="entry name" value="DUF5979"/>
</dbReference>
<reference evidence="4 5" key="1">
    <citation type="submission" date="2016-10" db="EMBL/GenBank/DDBJ databases">
        <authorList>
            <person name="de Groot N.N."/>
        </authorList>
    </citation>
    <scope>NUCLEOTIDE SEQUENCE [LARGE SCALE GENOMIC DNA]</scope>
    <source>
        <strain evidence="4 5">KHGC13</strain>
    </source>
</reference>
<feature type="domain" description="DUF5979" evidence="2">
    <location>
        <begin position="367"/>
        <end position="457"/>
    </location>
</feature>
<dbReference type="NCBIfam" id="TIGR04215">
    <property type="entry name" value="choice_anch_A"/>
    <property type="match status" value="1"/>
</dbReference>
<dbReference type="Proteomes" id="UP000198817">
    <property type="component" value="Unassembled WGS sequence"/>
</dbReference>
<name>A0A1I7IB25_9FIRM</name>
<accession>A0A1I7IB25</accession>
<evidence type="ECO:0000313" key="5">
    <source>
        <dbReference type="Proteomes" id="UP000198817"/>
    </source>
</evidence>
<gene>
    <name evidence="4" type="ORF">SAMN05216508_1381</name>
</gene>
<dbReference type="Pfam" id="PF19407">
    <property type="entry name" value="DUF5979"/>
    <property type="match status" value="1"/>
</dbReference>
<dbReference type="RefSeq" id="WP_143099268.1">
    <property type="nucleotide sequence ID" value="NZ_FPBT01000038.1"/>
</dbReference>
<evidence type="ECO:0000259" key="2">
    <source>
        <dbReference type="Pfam" id="PF19407"/>
    </source>
</evidence>
<proteinExistence type="predicted"/>
<feature type="signal peptide" evidence="1">
    <location>
        <begin position="1"/>
        <end position="35"/>
    </location>
</feature>
<feature type="non-terminal residue" evidence="4">
    <location>
        <position position="481"/>
    </location>
</feature>
<evidence type="ECO:0000256" key="1">
    <source>
        <dbReference type="SAM" id="SignalP"/>
    </source>
</evidence>
<dbReference type="EMBL" id="FPBT01000038">
    <property type="protein sequence ID" value="SFU70152.1"/>
    <property type="molecule type" value="Genomic_DNA"/>
</dbReference>
<dbReference type="AlphaFoldDB" id="A0A1I7IB25"/>